<organism evidence="4 5">
    <name type="scientific">Nostocoides veronense</name>
    <dbReference type="NCBI Taxonomy" id="330836"/>
    <lineage>
        <taxon>Bacteria</taxon>
        <taxon>Bacillati</taxon>
        <taxon>Actinomycetota</taxon>
        <taxon>Actinomycetes</taxon>
        <taxon>Micrococcales</taxon>
        <taxon>Intrasporangiaceae</taxon>
        <taxon>Nostocoides</taxon>
    </lineage>
</organism>
<evidence type="ECO:0000313" key="5">
    <source>
        <dbReference type="Proteomes" id="UP001499938"/>
    </source>
</evidence>
<dbReference type="Pfam" id="PF00583">
    <property type="entry name" value="Acetyltransf_1"/>
    <property type="match status" value="1"/>
</dbReference>
<name>A0ABN2L9Q3_9MICO</name>
<dbReference type="PANTHER" id="PTHR43877">
    <property type="entry name" value="AMINOALKYLPHOSPHONATE N-ACETYLTRANSFERASE-RELATED-RELATED"/>
    <property type="match status" value="1"/>
</dbReference>
<dbReference type="CDD" id="cd04301">
    <property type="entry name" value="NAT_SF"/>
    <property type="match status" value="1"/>
</dbReference>
<feature type="domain" description="N-acetyltransferase" evidence="3">
    <location>
        <begin position="6"/>
        <end position="152"/>
    </location>
</feature>
<dbReference type="SUPFAM" id="SSF55729">
    <property type="entry name" value="Acyl-CoA N-acyltransferases (Nat)"/>
    <property type="match status" value="1"/>
</dbReference>
<evidence type="ECO:0000259" key="3">
    <source>
        <dbReference type="PROSITE" id="PS51186"/>
    </source>
</evidence>
<evidence type="ECO:0000256" key="2">
    <source>
        <dbReference type="ARBA" id="ARBA00023315"/>
    </source>
</evidence>
<dbReference type="RefSeq" id="WP_344079870.1">
    <property type="nucleotide sequence ID" value="NZ_BAAAPO010000003.1"/>
</dbReference>
<keyword evidence="5" id="KW-1185">Reference proteome</keyword>
<keyword evidence="1" id="KW-0808">Transferase</keyword>
<comment type="caution">
    <text evidence="4">The sequence shown here is derived from an EMBL/GenBank/DDBJ whole genome shotgun (WGS) entry which is preliminary data.</text>
</comment>
<sequence>MTHVDPIVRPATTDDAPALAELFWQIRQECVPQIPMIVHPRDTVEPFLRGQIETATTWVAQVGGDLIGFLVLSEPDHLDHLYLRREHTGSGLGSCLLELAKDTLPGGLQLWAFQANVSAIRFYERHGFTQVAWTDGDNDEGAPDVLMVWSGSSPGPRLAGRTASG</sequence>
<evidence type="ECO:0000313" key="4">
    <source>
        <dbReference type="EMBL" id="GAA1779932.1"/>
    </source>
</evidence>
<gene>
    <name evidence="4" type="ORF">GCM10009811_01560</name>
</gene>
<dbReference type="Proteomes" id="UP001499938">
    <property type="component" value="Unassembled WGS sequence"/>
</dbReference>
<dbReference type="EMBL" id="BAAAPO010000003">
    <property type="protein sequence ID" value="GAA1779932.1"/>
    <property type="molecule type" value="Genomic_DNA"/>
</dbReference>
<evidence type="ECO:0000256" key="1">
    <source>
        <dbReference type="ARBA" id="ARBA00022679"/>
    </source>
</evidence>
<accession>A0ABN2L9Q3</accession>
<protein>
    <submittedName>
        <fullName evidence="4">GNAT family N-acetyltransferase</fullName>
    </submittedName>
</protein>
<keyword evidence="2" id="KW-0012">Acyltransferase</keyword>
<proteinExistence type="predicted"/>
<dbReference type="PROSITE" id="PS51186">
    <property type="entry name" value="GNAT"/>
    <property type="match status" value="1"/>
</dbReference>
<dbReference type="Gene3D" id="3.40.630.30">
    <property type="match status" value="1"/>
</dbReference>
<dbReference type="InterPro" id="IPR016181">
    <property type="entry name" value="Acyl_CoA_acyltransferase"/>
</dbReference>
<reference evidence="4 5" key="1">
    <citation type="journal article" date="2019" name="Int. J. Syst. Evol. Microbiol.">
        <title>The Global Catalogue of Microorganisms (GCM) 10K type strain sequencing project: providing services to taxonomists for standard genome sequencing and annotation.</title>
        <authorList>
            <consortium name="The Broad Institute Genomics Platform"/>
            <consortium name="The Broad Institute Genome Sequencing Center for Infectious Disease"/>
            <person name="Wu L."/>
            <person name="Ma J."/>
        </authorList>
    </citation>
    <scope>NUCLEOTIDE SEQUENCE [LARGE SCALE GENOMIC DNA]</scope>
    <source>
        <strain evidence="4 5">JCM 15592</strain>
    </source>
</reference>
<dbReference type="InterPro" id="IPR050832">
    <property type="entry name" value="Bact_Acetyltransf"/>
</dbReference>
<dbReference type="InterPro" id="IPR000182">
    <property type="entry name" value="GNAT_dom"/>
</dbReference>